<dbReference type="PANTHER" id="PTHR33620:SF1">
    <property type="entry name" value="UREASE ACCESSORY PROTEIN F"/>
    <property type="match status" value="1"/>
</dbReference>
<protein>
    <recommendedName>
        <fullName evidence="3">Urease accessory protein UreF</fullName>
    </recommendedName>
</protein>
<keyword evidence="2 3" id="KW-0143">Chaperone</keyword>
<evidence type="ECO:0000256" key="2">
    <source>
        <dbReference type="ARBA" id="ARBA00023186"/>
    </source>
</evidence>
<organism evidence="4 5">
    <name type="scientific">Litorivita pollutaquae</name>
    <dbReference type="NCBI Taxonomy" id="2200892"/>
    <lineage>
        <taxon>Bacteria</taxon>
        <taxon>Pseudomonadati</taxon>
        <taxon>Pseudomonadota</taxon>
        <taxon>Alphaproteobacteria</taxon>
        <taxon>Rhodobacterales</taxon>
        <taxon>Paracoccaceae</taxon>
        <taxon>Litorivita</taxon>
    </lineage>
</organism>
<evidence type="ECO:0000256" key="1">
    <source>
        <dbReference type="ARBA" id="ARBA00022988"/>
    </source>
</evidence>
<dbReference type="OrthoDB" id="9798772at2"/>
<comment type="similarity">
    <text evidence="3">Belongs to the UreF family.</text>
</comment>
<dbReference type="HAMAP" id="MF_01385">
    <property type="entry name" value="UreF"/>
    <property type="match status" value="1"/>
</dbReference>
<dbReference type="Gene3D" id="1.10.4190.10">
    <property type="entry name" value="Urease accessory protein UreF"/>
    <property type="match status" value="1"/>
</dbReference>
<evidence type="ECO:0000256" key="3">
    <source>
        <dbReference type="HAMAP-Rule" id="MF_01385"/>
    </source>
</evidence>
<dbReference type="PIRSF" id="PIRSF009467">
    <property type="entry name" value="Ureas_acces_UreF"/>
    <property type="match status" value="1"/>
</dbReference>
<dbReference type="InterPro" id="IPR002639">
    <property type="entry name" value="UreF"/>
</dbReference>
<proteinExistence type="inferred from homology"/>
<keyword evidence="5" id="KW-1185">Reference proteome</keyword>
<evidence type="ECO:0000313" key="5">
    <source>
        <dbReference type="Proteomes" id="UP000248012"/>
    </source>
</evidence>
<keyword evidence="3" id="KW-0963">Cytoplasm</keyword>
<dbReference type="EMBL" id="QFVT01000002">
    <property type="protein sequence ID" value="PYC49221.1"/>
    <property type="molecule type" value="Genomic_DNA"/>
</dbReference>
<name>A0A2V4MR16_9RHOB</name>
<gene>
    <name evidence="3" type="primary">ureF</name>
    <name evidence="4" type="ORF">DI396_01535</name>
</gene>
<comment type="subunit">
    <text evidence="3">UreD, UreF and UreG form a complex that acts as a GTP-hydrolysis-dependent molecular chaperone, activating the urease apoprotein by helping to assemble the nickel containing metallocenter of UreC. The UreE protein probably delivers the nickel.</text>
</comment>
<dbReference type="PANTHER" id="PTHR33620">
    <property type="entry name" value="UREASE ACCESSORY PROTEIN F"/>
    <property type="match status" value="1"/>
</dbReference>
<comment type="subcellular location">
    <subcellularLocation>
        <location evidence="3">Cytoplasm</location>
    </subcellularLocation>
</comment>
<dbReference type="Proteomes" id="UP000248012">
    <property type="component" value="Unassembled WGS sequence"/>
</dbReference>
<comment type="caution">
    <text evidence="4">The sequence shown here is derived from an EMBL/GenBank/DDBJ whole genome shotgun (WGS) entry which is preliminary data.</text>
</comment>
<dbReference type="RefSeq" id="WP_110794819.1">
    <property type="nucleotide sequence ID" value="NZ_KZ826481.1"/>
</dbReference>
<dbReference type="Pfam" id="PF01730">
    <property type="entry name" value="UreF"/>
    <property type="match status" value="1"/>
</dbReference>
<accession>A0A2V4MR16</accession>
<comment type="function">
    <text evidence="3">Required for maturation of urease via the functional incorporation of the urease nickel metallocenter.</text>
</comment>
<dbReference type="GO" id="GO:0016151">
    <property type="term" value="F:nickel cation binding"/>
    <property type="evidence" value="ECO:0007669"/>
    <property type="project" value="UniProtKB-UniRule"/>
</dbReference>
<dbReference type="AlphaFoldDB" id="A0A2V4MR16"/>
<dbReference type="InterPro" id="IPR038277">
    <property type="entry name" value="UreF_sf"/>
</dbReference>
<dbReference type="GO" id="GO:0005737">
    <property type="term" value="C:cytoplasm"/>
    <property type="evidence" value="ECO:0007669"/>
    <property type="project" value="UniProtKB-SubCell"/>
</dbReference>
<reference evidence="4 5" key="1">
    <citation type="submission" date="2018-05" db="EMBL/GenBank/DDBJ databases">
        <title>Oceanovita maritima gen. nov., sp. nov., a marine bacterium in the family Rhodobacteraceae isolated from surface seawater of Lundu port Xiamen, China.</title>
        <authorList>
            <person name="Hetharua B.H."/>
            <person name="Min D."/>
            <person name="Liao H."/>
            <person name="Tian Y."/>
        </authorList>
    </citation>
    <scope>NUCLEOTIDE SEQUENCE [LARGE SCALE GENOMIC DNA]</scope>
    <source>
        <strain evidence="4 5">FSX-11</strain>
    </source>
</reference>
<keyword evidence="1 3" id="KW-0996">Nickel insertion</keyword>
<sequence length="221" mass="23137">MIPPISQTSEAEATQILHQWFSPAFPVGGFAYSHGLERVIADGQITSAAELQLWLSGVLAQGTGRLDAVLMAHAWRSDAMGLTELSDLAAALAPSAERRLETEAQGEAFARTVSALYGFDIGPMPYPVALGRAARLAGLPLAALLRMAVQAFAANLVSAAVRLVPLGQTEGQGVTMALLPLCAAIAKTAETAELDSIGSTALAADVASMRHEVQDVRLFRS</sequence>
<evidence type="ECO:0000313" key="4">
    <source>
        <dbReference type="EMBL" id="PYC49221.1"/>
    </source>
</evidence>